<keyword evidence="2" id="KW-1133">Transmembrane helix</keyword>
<keyword evidence="4" id="KW-1185">Reference proteome</keyword>
<evidence type="ECO:0000313" key="4">
    <source>
        <dbReference type="Proteomes" id="UP000198960"/>
    </source>
</evidence>
<keyword evidence="2" id="KW-0812">Transmembrane</keyword>
<gene>
    <name evidence="3" type="ORF">SAMN05660991_01063</name>
</gene>
<protein>
    <submittedName>
        <fullName evidence="3">Uncharacterized protein</fullName>
    </submittedName>
</protein>
<keyword evidence="2" id="KW-0472">Membrane</keyword>
<dbReference type="Proteomes" id="UP000198960">
    <property type="component" value="Unassembled WGS sequence"/>
</dbReference>
<feature type="transmembrane region" description="Helical" evidence="2">
    <location>
        <begin position="29"/>
        <end position="52"/>
    </location>
</feature>
<feature type="region of interest" description="Disordered" evidence="1">
    <location>
        <begin position="132"/>
        <end position="155"/>
    </location>
</feature>
<evidence type="ECO:0000313" key="3">
    <source>
        <dbReference type="EMBL" id="SEO64948.1"/>
    </source>
</evidence>
<evidence type="ECO:0000256" key="2">
    <source>
        <dbReference type="SAM" id="Phobius"/>
    </source>
</evidence>
<organism evidence="3 4">
    <name type="scientific">Trujillonella endophytica</name>
    <dbReference type="NCBI Taxonomy" id="673521"/>
    <lineage>
        <taxon>Bacteria</taxon>
        <taxon>Bacillati</taxon>
        <taxon>Actinomycetota</taxon>
        <taxon>Actinomycetes</taxon>
        <taxon>Geodermatophilales</taxon>
        <taxon>Geodermatophilaceae</taxon>
        <taxon>Trujillonella</taxon>
    </lineage>
</organism>
<feature type="transmembrane region" description="Helical" evidence="2">
    <location>
        <begin position="105"/>
        <end position="128"/>
    </location>
</feature>
<dbReference type="EMBL" id="FOEE01000003">
    <property type="protein sequence ID" value="SEO64948.1"/>
    <property type="molecule type" value="Genomic_DNA"/>
</dbReference>
<sequence>MYGMVQDRPVQQTPAPQGVRAPDDAADGLLAALLLGLLWVAWVLVPVGLLLAGLGETLTFFGEAPTAAEKARARERYAWAAVVALVLPAIGLVVSLRARRRVHAIAFGCALTVAGVVALGVTLAAGYADPDEAPQPERGVVCQERSGGDSDCPGG</sequence>
<proteinExistence type="predicted"/>
<dbReference type="AlphaFoldDB" id="A0A1H8RFM3"/>
<reference evidence="4" key="1">
    <citation type="submission" date="2016-10" db="EMBL/GenBank/DDBJ databases">
        <authorList>
            <person name="Varghese N."/>
            <person name="Submissions S."/>
        </authorList>
    </citation>
    <scope>NUCLEOTIDE SEQUENCE [LARGE SCALE GENOMIC DNA]</scope>
    <source>
        <strain evidence="4">DSM 45413</strain>
    </source>
</reference>
<accession>A0A1H8RFM3</accession>
<dbReference type="STRING" id="673521.SAMN05660991_01063"/>
<evidence type="ECO:0000256" key="1">
    <source>
        <dbReference type="SAM" id="MobiDB-lite"/>
    </source>
</evidence>
<name>A0A1H8RFM3_9ACTN</name>
<feature type="transmembrane region" description="Helical" evidence="2">
    <location>
        <begin position="77"/>
        <end position="98"/>
    </location>
</feature>